<dbReference type="EMBL" id="JANQDL010000024">
    <property type="protein sequence ID" value="MDH6062808.1"/>
    <property type="molecule type" value="Genomic_DNA"/>
</dbReference>
<dbReference type="InterPro" id="IPR036525">
    <property type="entry name" value="Tubulin/FtsZ_GTPase_sf"/>
</dbReference>
<dbReference type="SUPFAM" id="SSF52490">
    <property type="entry name" value="Tubulin nucleotide-binding domain-like"/>
    <property type="match status" value="1"/>
</dbReference>
<dbReference type="InterPro" id="IPR025904">
    <property type="entry name" value="Tubulin-like"/>
</dbReference>
<evidence type="ECO:0000313" key="2">
    <source>
        <dbReference type="EMBL" id="MDH6062808.1"/>
    </source>
</evidence>
<feature type="coiled-coil region" evidence="1">
    <location>
        <begin position="511"/>
        <end position="538"/>
    </location>
</feature>
<dbReference type="AlphaFoldDB" id="A0AA43GXT5"/>
<reference evidence="2 3" key="1">
    <citation type="journal article" date="2023" name="J. Phycol.">
        <title>Chrysosporum ovalisporum is synonymous with the true-branching cyanobacterium Umezakia natans (Nostocales/Aphanizomenonaceae).</title>
        <authorList>
            <person name="McGregor G.B."/>
            <person name="Sendall B.C."/>
            <person name="Niiyama Y."/>
            <person name="Tuji A."/>
            <person name="Willis A."/>
        </authorList>
    </citation>
    <scope>NUCLEOTIDE SEQUENCE [LARGE SCALE GENOMIC DNA]</scope>
    <source>
        <strain evidence="2 3">FSS-62</strain>
    </source>
</reference>
<organism evidence="2 3">
    <name type="scientific">Umezakia ovalisporum FSS-62</name>
    <dbReference type="NCBI Taxonomy" id="2971776"/>
    <lineage>
        <taxon>Bacteria</taxon>
        <taxon>Bacillati</taxon>
        <taxon>Cyanobacteriota</taxon>
        <taxon>Cyanophyceae</taxon>
        <taxon>Nostocales</taxon>
        <taxon>Nodulariaceae</taxon>
        <taxon>Umezakia</taxon>
    </lineage>
</organism>
<evidence type="ECO:0000256" key="1">
    <source>
        <dbReference type="SAM" id="Coils"/>
    </source>
</evidence>
<dbReference type="RefSeq" id="WP_280651019.1">
    <property type="nucleotide sequence ID" value="NZ_JANQDL010000024.1"/>
</dbReference>
<gene>
    <name evidence="2" type="ORF">NWP23_03195</name>
</gene>
<protein>
    <recommendedName>
        <fullName evidence="4">Tubulin like</fullName>
    </recommendedName>
</protein>
<dbReference type="GeneID" id="83686177"/>
<accession>A0AA43GXT5</accession>
<dbReference type="Gene3D" id="3.40.50.1440">
    <property type="entry name" value="Tubulin/FtsZ, GTPase domain"/>
    <property type="match status" value="1"/>
</dbReference>
<evidence type="ECO:0000313" key="3">
    <source>
        <dbReference type="Proteomes" id="UP001159370"/>
    </source>
</evidence>
<name>A0AA43GXT5_9CYAN</name>
<proteinExistence type="predicted"/>
<keyword evidence="1" id="KW-0175">Coiled coil</keyword>
<evidence type="ECO:0008006" key="4">
    <source>
        <dbReference type="Google" id="ProtNLM"/>
    </source>
</evidence>
<comment type="caution">
    <text evidence="2">The sequence shown here is derived from an EMBL/GenBank/DDBJ whole genome shotgun (WGS) entry which is preliminary data.</text>
</comment>
<dbReference type="Pfam" id="PF13809">
    <property type="entry name" value="Tubulin_2"/>
    <property type="match status" value="1"/>
</dbReference>
<dbReference type="Proteomes" id="UP001159370">
    <property type="component" value="Unassembled WGS sequence"/>
</dbReference>
<sequence length="1079" mass="124093">MNPAANNEQQYQGINRTVCIGLGGTGRDVLMRIRRLIVDKYGDLKKLPIVSFVHIDTDKAATQVSGIRTGSIYHGVDLSFQQSEKVTATMSPREVTTFVEGLERRSEYNDYGPYDHIGRWFPPQLLRNIKAVEEGAKGIRPVGRLAFFHNHQKIQLAINNAEERTRGHEAYLLRSGLKVEPGLSIFVVGSLCGGTGSGMFLDIAYSLRHFYSGQGARFCGYLVISPELYGNTPSMNANTYAALKELDYYNRPGTKFEACYDIQNPVYVSEKRSPFDYTYLVSNQTGGEYTILNQGKLCNVIAHKISLDFSSELAPIIKGNRDNFLQHIIDWDKHPRPNPQRYLTFGLSAIYFRRDAVVEISLNKVGLELVNFWLNGKSQSPDPRDLLQQFLLEYHWHNDLVTRDGLITKLADGVEEYNSTFNNSIITWKNKINKLINECENKDDRNNLRQKLTKEFRDQFRKVQPGETESTRGQWLTKLMELTPNLTKQLQGDMDDYLTQLLTPKKSNFSLKSARDWLDALQHELNDYQRDIQAALNDFANMRTPEDVDRVWVETDQVLTDIEAKFVIPKFNNKNQQFQTEIKAALQQVQKIIKHNFDLTVRQEALRVVNKLQRYVQDKISQTTAFDSLLNDLKNIYERQDRELRDLNFDEMSGEAIFDDEDIERCHQTMLPIDDLRSQLALISSEITEPSGRGRSLTSFLEKERTTQELLQTEMKKKIDSMFASRGTNIVKSVIKRFMQNYSTARSTRLAQIMEEAKPLLPLSLSDPYFWDDPGKTSQLVGFKDTDELEVRQFKSLLTTDLGISPTVLKSLQTEDEIVFVNEYGGFPLRLINSLERMRNHYIREHNSRGACLHNDCRVVFPDIMPPDAVTIEQLENVFYPCLGLQLLQTNPQNQELEFTYYDDMRDCYSTAALSSEWGQALEELANRQDMKLALQGILDQEILAMETQPELWKNEYLPKINSFVNEVDKLPQEHPNYPYKNALINKEPGTTEGILLRFRRKMNKKFNSPSSKIILQPSSDSRKSIVGEIVDGEPVQYTDTLGQVRSELKNLQNLLADNLITQEDYEGRKQRILDQLSN</sequence>